<dbReference type="GO" id="GO:0043565">
    <property type="term" value="F:sequence-specific DNA binding"/>
    <property type="evidence" value="ECO:0007669"/>
    <property type="project" value="TreeGrafter"/>
</dbReference>
<dbReference type="InterPro" id="IPR052715">
    <property type="entry name" value="RAYT_transposase"/>
</dbReference>
<organism evidence="2 3">
    <name type="scientific">Rufibacter immobilis</name>
    <dbReference type="NCBI Taxonomy" id="1348778"/>
    <lineage>
        <taxon>Bacteria</taxon>
        <taxon>Pseudomonadati</taxon>
        <taxon>Bacteroidota</taxon>
        <taxon>Cytophagia</taxon>
        <taxon>Cytophagales</taxon>
        <taxon>Hymenobacteraceae</taxon>
        <taxon>Rufibacter</taxon>
    </lineage>
</organism>
<dbReference type="Proteomes" id="UP000271010">
    <property type="component" value="Unassembled WGS sequence"/>
</dbReference>
<dbReference type="SUPFAM" id="SSF143422">
    <property type="entry name" value="Transposase IS200-like"/>
    <property type="match status" value="1"/>
</dbReference>
<dbReference type="Gene3D" id="3.30.70.1290">
    <property type="entry name" value="Transposase IS200-like"/>
    <property type="match status" value="1"/>
</dbReference>
<gene>
    <name evidence="2" type="ORF">EFA69_09250</name>
</gene>
<feature type="domain" description="Transposase IS200-like" evidence="1">
    <location>
        <begin position="21"/>
        <end position="179"/>
    </location>
</feature>
<dbReference type="GO" id="GO:0006313">
    <property type="term" value="P:DNA transposition"/>
    <property type="evidence" value="ECO:0007669"/>
    <property type="project" value="InterPro"/>
</dbReference>
<keyword evidence="3" id="KW-1185">Reference proteome</keyword>
<protein>
    <submittedName>
        <fullName evidence="2">Transposase</fullName>
    </submittedName>
</protein>
<dbReference type="SMART" id="SM01321">
    <property type="entry name" value="Y1_Tnp"/>
    <property type="match status" value="1"/>
</dbReference>
<evidence type="ECO:0000313" key="2">
    <source>
        <dbReference type="EMBL" id="RNI29726.1"/>
    </source>
</evidence>
<dbReference type="GO" id="GO:0004803">
    <property type="term" value="F:transposase activity"/>
    <property type="evidence" value="ECO:0007669"/>
    <property type="project" value="InterPro"/>
</dbReference>
<dbReference type="InterPro" id="IPR002686">
    <property type="entry name" value="Transposase_17"/>
</dbReference>
<evidence type="ECO:0000259" key="1">
    <source>
        <dbReference type="SMART" id="SM01321"/>
    </source>
</evidence>
<sequence>MTYDPLQHHRRSIRLRGFDYRQAGFYFITLCTQGKEYLFGRIIESKMVLNAAGKMVEKEWIALPMRFPNIKLHDYIIMPNLFHGIIEIVGATLVVAQNAVEMAAANEQAKDSLPAQGQPQGLPLLISAFKSISTLKYTHGVTTQNWPPFNQRLWQRNYWERIIRDEKEYHHLADYIQNNPLNWDTDRLK</sequence>
<dbReference type="OrthoDB" id="9794403at2"/>
<comment type="caution">
    <text evidence="2">The sequence shown here is derived from an EMBL/GenBank/DDBJ whole genome shotgun (WGS) entry which is preliminary data.</text>
</comment>
<dbReference type="AlphaFoldDB" id="A0A3M9MW21"/>
<evidence type="ECO:0000313" key="3">
    <source>
        <dbReference type="Proteomes" id="UP000271010"/>
    </source>
</evidence>
<proteinExistence type="predicted"/>
<dbReference type="RefSeq" id="WP_123132809.1">
    <property type="nucleotide sequence ID" value="NZ_RJJE01000009.1"/>
</dbReference>
<reference evidence="2 3" key="1">
    <citation type="submission" date="2018-11" db="EMBL/GenBank/DDBJ databases">
        <title>Rufibacter latericius sp. nov., isolated from water in Baiyang Lake.</title>
        <authorList>
            <person name="Yang Y."/>
        </authorList>
    </citation>
    <scope>NUCLEOTIDE SEQUENCE [LARGE SCALE GENOMIC DNA]</scope>
    <source>
        <strain evidence="2 3">MCC P1</strain>
    </source>
</reference>
<dbReference type="PANTHER" id="PTHR36966">
    <property type="entry name" value="REP-ASSOCIATED TYROSINE TRANSPOSASE"/>
    <property type="match status" value="1"/>
</dbReference>
<dbReference type="InterPro" id="IPR036515">
    <property type="entry name" value="Transposase_17_sf"/>
</dbReference>
<dbReference type="PANTHER" id="PTHR36966:SF1">
    <property type="entry name" value="REP-ASSOCIATED TYROSINE TRANSPOSASE"/>
    <property type="match status" value="1"/>
</dbReference>
<dbReference type="EMBL" id="RJJE01000009">
    <property type="protein sequence ID" value="RNI29726.1"/>
    <property type="molecule type" value="Genomic_DNA"/>
</dbReference>
<name>A0A3M9MW21_9BACT</name>
<accession>A0A3M9MW21</accession>